<dbReference type="Proteomes" id="UP000239415">
    <property type="component" value="Unassembled WGS sequence"/>
</dbReference>
<dbReference type="OrthoDB" id="3629220at2"/>
<gene>
    <name evidence="1" type="ORF">CLV67_14231</name>
</gene>
<dbReference type="InterPro" id="IPR058009">
    <property type="entry name" value="TTP_Phage_16"/>
</dbReference>
<dbReference type="EMBL" id="PVMZ01000042">
    <property type="protein sequence ID" value="PRX07356.1"/>
    <property type="molecule type" value="Genomic_DNA"/>
</dbReference>
<accession>A0A2T0JIF1</accession>
<dbReference type="Pfam" id="PF25595">
    <property type="entry name" value="Phage_TTP_16"/>
    <property type="match status" value="1"/>
</dbReference>
<evidence type="ECO:0000313" key="2">
    <source>
        <dbReference type="Proteomes" id="UP000239415"/>
    </source>
</evidence>
<evidence type="ECO:0000313" key="1">
    <source>
        <dbReference type="EMBL" id="PRX07356.1"/>
    </source>
</evidence>
<sequence length="160" mass="17480">MADQQVDGNTRVVFANIVALMTAPTAAELNAALRLDKTMSINGLNGFKPNTTRVPNGKFSSKFGTARMGRVELSMDAFLEFFKQDGVDTIWNTLQLNVMGFVAVRYGIAADTAFAATQKVDVFAVECGQRSRVDTEPNTYALWHSPLAFYLDPAFEATVA</sequence>
<dbReference type="RefSeq" id="WP_146169633.1">
    <property type="nucleotide sequence ID" value="NZ_BOMO01000163.1"/>
</dbReference>
<protein>
    <submittedName>
        <fullName evidence="1">Uncharacterized protein</fullName>
    </submittedName>
</protein>
<proteinExistence type="predicted"/>
<keyword evidence="2" id="KW-1185">Reference proteome</keyword>
<organism evidence="1 2">
    <name type="scientific">Actinoplanes italicus</name>
    <dbReference type="NCBI Taxonomy" id="113567"/>
    <lineage>
        <taxon>Bacteria</taxon>
        <taxon>Bacillati</taxon>
        <taxon>Actinomycetota</taxon>
        <taxon>Actinomycetes</taxon>
        <taxon>Micromonosporales</taxon>
        <taxon>Micromonosporaceae</taxon>
        <taxon>Actinoplanes</taxon>
    </lineage>
</organism>
<comment type="caution">
    <text evidence="1">The sequence shown here is derived from an EMBL/GenBank/DDBJ whole genome shotgun (WGS) entry which is preliminary data.</text>
</comment>
<reference evidence="1 2" key="1">
    <citation type="submission" date="2018-03" db="EMBL/GenBank/DDBJ databases">
        <title>Genomic Encyclopedia of Archaeal and Bacterial Type Strains, Phase II (KMG-II): from individual species to whole genera.</title>
        <authorList>
            <person name="Goeker M."/>
        </authorList>
    </citation>
    <scope>NUCLEOTIDE SEQUENCE [LARGE SCALE GENOMIC DNA]</scope>
    <source>
        <strain evidence="1 2">DSM 43146</strain>
    </source>
</reference>
<name>A0A2T0JIF1_9ACTN</name>
<dbReference type="AlphaFoldDB" id="A0A2T0JIF1"/>